<comment type="caution">
    <text evidence="5">The sequence shown here is derived from an EMBL/GenBank/DDBJ whole genome shotgun (WGS) entry which is preliminary data.</text>
</comment>
<dbReference type="Pfam" id="PF12796">
    <property type="entry name" value="Ank_2"/>
    <property type="match status" value="2"/>
</dbReference>
<organism evidence="5 6">
    <name type="scientific">Monilinia fructicola</name>
    <name type="common">Brown rot fungus</name>
    <name type="synonym">Ciboria fructicola</name>
    <dbReference type="NCBI Taxonomy" id="38448"/>
    <lineage>
        <taxon>Eukaryota</taxon>
        <taxon>Fungi</taxon>
        <taxon>Dikarya</taxon>
        <taxon>Ascomycota</taxon>
        <taxon>Pezizomycotina</taxon>
        <taxon>Leotiomycetes</taxon>
        <taxon>Helotiales</taxon>
        <taxon>Sclerotiniaceae</taxon>
        <taxon>Monilinia</taxon>
    </lineage>
</organism>
<accession>A0A5M9JYR3</accession>
<dbReference type="VEuPathDB" id="FungiDB:MFRU_030g00910"/>
<dbReference type="GO" id="GO:0004190">
    <property type="term" value="F:aspartic-type endopeptidase activity"/>
    <property type="evidence" value="ECO:0007669"/>
    <property type="project" value="InterPro"/>
</dbReference>
<protein>
    <recommendedName>
        <fullName evidence="4">Peptidase A2 domain-containing protein</fullName>
    </recommendedName>
</protein>
<keyword evidence="1" id="KW-0677">Repeat</keyword>
<proteinExistence type="predicted"/>
<feature type="domain" description="Peptidase A2" evidence="4">
    <location>
        <begin position="236"/>
        <end position="251"/>
    </location>
</feature>
<sequence>MTSSLIPAIRFPDIPREVARAILSELFDILSPVEVFKLRIVSKLFNEEILDAYRQSYKNEVWPSGPVNKLIASLLRQHKRMSAQMMGHLIYAKLQKEPQLPLLSPIDKAIRYICERNPEINAQVGLFSFRVCETVANNLHWSADGSLGFLERRVGPDSVLRHMILKESDESLDCYLSSIFDEEDAHIKLSAAVVAGDVDIFNSLLSAYPKLDINKQNRYFGRLLHLSALWGRTEFLKLLLDKGADTTIIQDQILFTFRIDMAMTVPSQGSILQIAAKAGHFDYVQALMKGHYIYRTHSSDFGLAILGALKCGHEKLARYIWKTASKNIMGSQCVFHRNPLFRQQMYTQACYSEGGPFATSMLKKSIGIDIMEDYGYLGGSGFVGETDWLSPVELACVHGHHRLVRKLLDSKVKNDTLRNKLSNDRRYMEPISSLQIACTLGHEEAVQILLDNGTKLDSLDVYLAFVQASRMGQVGIMKLFLKNGLDLNMKIPNDSPEIPPAGRFMISRSSIGGRAFISAFTNRMTTSIYVLATAGVPLHIPDFSESRWLDLDKFTRTFYREHSKFFERLNAEIRPVDYETAATYQWEHNGNLASCWPLTAKAALI</sequence>
<name>A0A5M9JYR3_MONFR</name>
<dbReference type="InterPro" id="IPR002110">
    <property type="entry name" value="Ankyrin_rpt"/>
</dbReference>
<feature type="repeat" description="ANK" evidence="3">
    <location>
        <begin position="429"/>
        <end position="461"/>
    </location>
</feature>
<evidence type="ECO:0000259" key="4">
    <source>
        <dbReference type="PROSITE" id="PS50175"/>
    </source>
</evidence>
<dbReference type="InterPro" id="IPR001995">
    <property type="entry name" value="Peptidase_A2_cat"/>
</dbReference>
<dbReference type="InterPro" id="IPR036770">
    <property type="entry name" value="Ankyrin_rpt-contain_sf"/>
</dbReference>
<dbReference type="EMBL" id="VICG01000002">
    <property type="protein sequence ID" value="KAA8574694.1"/>
    <property type="molecule type" value="Genomic_DNA"/>
</dbReference>
<evidence type="ECO:0000313" key="5">
    <source>
        <dbReference type="EMBL" id="KAA8574694.1"/>
    </source>
</evidence>
<reference evidence="5 6" key="1">
    <citation type="submission" date="2019-06" db="EMBL/GenBank/DDBJ databases">
        <title>Genome Sequence of the Brown Rot Fungal Pathogen Monilinia fructicola.</title>
        <authorList>
            <person name="De Miccolis Angelini R.M."/>
            <person name="Landi L."/>
            <person name="Abate D."/>
            <person name="Pollastro S."/>
            <person name="Romanazzi G."/>
            <person name="Faretra F."/>
        </authorList>
    </citation>
    <scope>NUCLEOTIDE SEQUENCE [LARGE SCALE GENOMIC DNA]</scope>
    <source>
        <strain evidence="5 6">Mfrc123</strain>
    </source>
</reference>
<dbReference type="GO" id="GO:0006508">
    <property type="term" value="P:proteolysis"/>
    <property type="evidence" value="ECO:0007669"/>
    <property type="project" value="InterPro"/>
</dbReference>
<dbReference type="PROSITE" id="PS50175">
    <property type="entry name" value="ASP_PROT_RETROV"/>
    <property type="match status" value="1"/>
</dbReference>
<gene>
    <name evidence="5" type="ORF">EYC84_003944</name>
</gene>
<dbReference type="PANTHER" id="PTHR24198:SF165">
    <property type="entry name" value="ANKYRIN REPEAT-CONTAINING PROTEIN-RELATED"/>
    <property type="match status" value="1"/>
</dbReference>
<dbReference type="PROSITE" id="PS50088">
    <property type="entry name" value="ANK_REPEAT"/>
    <property type="match status" value="2"/>
</dbReference>
<feature type="repeat" description="ANK" evidence="3">
    <location>
        <begin position="224"/>
        <end position="251"/>
    </location>
</feature>
<keyword evidence="6" id="KW-1185">Reference proteome</keyword>
<evidence type="ECO:0000256" key="3">
    <source>
        <dbReference type="PROSITE-ProRule" id="PRU00023"/>
    </source>
</evidence>
<dbReference type="PANTHER" id="PTHR24198">
    <property type="entry name" value="ANKYRIN REPEAT AND PROTEIN KINASE DOMAIN-CONTAINING PROTEIN"/>
    <property type="match status" value="1"/>
</dbReference>
<dbReference type="SMART" id="SM00248">
    <property type="entry name" value="ANK"/>
    <property type="match status" value="4"/>
</dbReference>
<dbReference type="Proteomes" id="UP000322873">
    <property type="component" value="Unassembled WGS sequence"/>
</dbReference>
<evidence type="ECO:0000313" key="6">
    <source>
        <dbReference type="Proteomes" id="UP000322873"/>
    </source>
</evidence>
<keyword evidence="2 3" id="KW-0040">ANK repeat</keyword>
<dbReference type="SUPFAM" id="SSF48403">
    <property type="entry name" value="Ankyrin repeat"/>
    <property type="match status" value="1"/>
</dbReference>
<evidence type="ECO:0000256" key="1">
    <source>
        <dbReference type="ARBA" id="ARBA00022737"/>
    </source>
</evidence>
<evidence type="ECO:0000256" key="2">
    <source>
        <dbReference type="ARBA" id="ARBA00023043"/>
    </source>
</evidence>
<dbReference type="AlphaFoldDB" id="A0A5M9JYR3"/>
<dbReference type="Gene3D" id="1.25.40.20">
    <property type="entry name" value="Ankyrin repeat-containing domain"/>
    <property type="match status" value="2"/>
</dbReference>